<dbReference type="AlphaFoldDB" id="A0AAN6QAW7"/>
<protein>
    <submittedName>
        <fullName evidence="2">Uncharacterized protein</fullName>
    </submittedName>
</protein>
<organism evidence="2 3">
    <name type="scientific">Parathielavia hyrcaniae</name>
    <dbReference type="NCBI Taxonomy" id="113614"/>
    <lineage>
        <taxon>Eukaryota</taxon>
        <taxon>Fungi</taxon>
        <taxon>Dikarya</taxon>
        <taxon>Ascomycota</taxon>
        <taxon>Pezizomycotina</taxon>
        <taxon>Sordariomycetes</taxon>
        <taxon>Sordariomycetidae</taxon>
        <taxon>Sordariales</taxon>
        <taxon>Chaetomiaceae</taxon>
        <taxon>Parathielavia</taxon>
    </lineage>
</organism>
<gene>
    <name evidence="2" type="ORF">N658DRAFT_512552</name>
</gene>
<accession>A0AAN6QAW7</accession>
<dbReference type="EMBL" id="MU863624">
    <property type="protein sequence ID" value="KAK4106818.1"/>
    <property type="molecule type" value="Genomic_DNA"/>
</dbReference>
<proteinExistence type="predicted"/>
<evidence type="ECO:0000256" key="1">
    <source>
        <dbReference type="SAM" id="MobiDB-lite"/>
    </source>
</evidence>
<reference evidence="2" key="1">
    <citation type="journal article" date="2023" name="Mol. Phylogenet. Evol.">
        <title>Genome-scale phylogeny and comparative genomics of the fungal order Sordariales.</title>
        <authorList>
            <person name="Hensen N."/>
            <person name="Bonometti L."/>
            <person name="Westerberg I."/>
            <person name="Brannstrom I.O."/>
            <person name="Guillou S."/>
            <person name="Cros-Aarteil S."/>
            <person name="Calhoun S."/>
            <person name="Haridas S."/>
            <person name="Kuo A."/>
            <person name="Mondo S."/>
            <person name="Pangilinan J."/>
            <person name="Riley R."/>
            <person name="LaButti K."/>
            <person name="Andreopoulos B."/>
            <person name="Lipzen A."/>
            <person name="Chen C."/>
            <person name="Yan M."/>
            <person name="Daum C."/>
            <person name="Ng V."/>
            <person name="Clum A."/>
            <person name="Steindorff A."/>
            <person name="Ohm R.A."/>
            <person name="Martin F."/>
            <person name="Silar P."/>
            <person name="Natvig D.O."/>
            <person name="Lalanne C."/>
            <person name="Gautier V."/>
            <person name="Ament-Velasquez S.L."/>
            <person name="Kruys A."/>
            <person name="Hutchinson M.I."/>
            <person name="Powell A.J."/>
            <person name="Barry K."/>
            <person name="Miller A.N."/>
            <person name="Grigoriev I.V."/>
            <person name="Debuchy R."/>
            <person name="Gladieux P."/>
            <person name="Hiltunen Thoren M."/>
            <person name="Johannesson H."/>
        </authorList>
    </citation>
    <scope>NUCLEOTIDE SEQUENCE</scope>
    <source>
        <strain evidence="2">CBS 757.83</strain>
    </source>
</reference>
<sequence>MAETASRLAGDNSPTTQFTDVHDLFDLINRTTGDFPTITHREQEKRHRKFRFSRYDSARQILMITIPTELHVALHIMLYEGCRDQLVRHGRQKTWTTMGAATRRAQGHPGGDSAEGDSTGGPMPERGGKGAWPTLVIEVGDSQSMAGLRRDSMRWWFSTSDHQVKIVLLAKFERTRGAIILEKWEEESSITRPGAMMTRHAAALQSVLRQTMFVLIRHTITQNATTDPISYNVTRGALVLGFKLLFLRDPGPGEGDFVLSVQDLEEYAERVWRVL</sequence>
<reference evidence="2" key="2">
    <citation type="submission" date="2023-05" db="EMBL/GenBank/DDBJ databases">
        <authorList>
            <consortium name="Lawrence Berkeley National Laboratory"/>
            <person name="Steindorff A."/>
            <person name="Hensen N."/>
            <person name="Bonometti L."/>
            <person name="Westerberg I."/>
            <person name="Brannstrom I.O."/>
            <person name="Guillou S."/>
            <person name="Cros-Aarteil S."/>
            <person name="Calhoun S."/>
            <person name="Haridas S."/>
            <person name="Kuo A."/>
            <person name="Mondo S."/>
            <person name="Pangilinan J."/>
            <person name="Riley R."/>
            <person name="Labutti K."/>
            <person name="Andreopoulos B."/>
            <person name="Lipzen A."/>
            <person name="Chen C."/>
            <person name="Yanf M."/>
            <person name="Daum C."/>
            <person name="Ng V."/>
            <person name="Clum A."/>
            <person name="Ohm R."/>
            <person name="Martin F."/>
            <person name="Silar P."/>
            <person name="Natvig D."/>
            <person name="Lalanne C."/>
            <person name="Gautier V."/>
            <person name="Ament-Velasquez S.L."/>
            <person name="Kruys A."/>
            <person name="Hutchinson M.I."/>
            <person name="Powell A.J."/>
            <person name="Barry K."/>
            <person name="Miller A.N."/>
            <person name="Grigoriev I.V."/>
            <person name="Debuchy R."/>
            <person name="Gladieux P."/>
            <person name="Thoren M.H."/>
            <person name="Johannesson H."/>
        </authorList>
    </citation>
    <scope>NUCLEOTIDE SEQUENCE</scope>
    <source>
        <strain evidence="2">CBS 757.83</strain>
    </source>
</reference>
<name>A0AAN6QAW7_9PEZI</name>
<feature type="region of interest" description="Disordered" evidence="1">
    <location>
        <begin position="97"/>
        <end position="130"/>
    </location>
</feature>
<evidence type="ECO:0000313" key="2">
    <source>
        <dbReference type="EMBL" id="KAK4106818.1"/>
    </source>
</evidence>
<evidence type="ECO:0000313" key="3">
    <source>
        <dbReference type="Proteomes" id="UP001305647"/>
    </source>
</evidence>
<dbReference type="Proteomes" id="UP001305647">
    <property type="component" value="Unassembled WGS sequence"/>
</dbReference>
<keyword evidence="3" id="KW-1185">Reference proteome</keyword>
<comment type="caution">
    <text evidence="2">The sequence shown here is derived from an EMBL/GenBank/DDBJ whole genome shotgun (WGS) entry which is preliminary data.</text>
</comment>